<evidence type="ECO:0000313" key="2">
    <source>
        <dbReference type="EMBL" id="ERN02767.1"/>
    </source>
</evidence>
<feature type="compositionally biased region" description="Polar residues" evidence="1">
    <location>
        <begin position="29"/>
        <end position="41"/>
    </location>
</feature>
<dbReference type="KEGG" id="atr:18430887"/>
<dbReference type="OMA" id="EIVKAPC"/>
<proteinExistence type="predicted"/>
<organism evidence="2 3">
    <name type="scientific">Amborella trichopoda</name>
    <dbReference type="NCBI Taxonomy" id="13333"/>
    <lineage>
        <taxon>Eukaryota</taxon>
        <taxon>Viridiplantae</taxon>
        <taxon>Streptophyta</taxon>
        <taxon>Embryophyta</taxon>
        <taxon>Tracheophyta</taxon>
        <taxon>Spermatophyta</taxon>
        <taxon>Magnoliopsida</taxon>
        <taxon>Amborellales</taxon>
        <taxon>Amborellaceae</taxon>
        <taxon>Amborella</taxon>
    </lineage>
</organism>
<dbReference type="Proteomes" id="UP000017836">
    <property type="component" value="Unassembled WGS sequence"/>
</dbReference>
<gene>
    <name evidence="2" type="ORF">AMTR_s00086p00057290</name>
</gene>
<dbReference type="PANTHER" id="PTHR36765:SF1">
    <property type="entry name" value="EXPRESSED PROTEIN"/>
    <property type="match status" value="1"/>
</dbReference>
<dbReference type="AlphaFoldDB" id="W1NYU4"/>
<feature type="region of interest" description="Disordered" evidence="1">
    <location>
        <begin position="1"/>
        <end position="65"/>
    </location>
</feature>
<dbReference type="eggNOG" id="ENOG502RZP9">
    <property type="taxonomic scope" value="Eukaryota"/>
</dbReference>
<dbReference type="Gramene" id="ERN02767">
    <property type="protein sequence ID" value="ERN02767"/>
    <property type="gene ID" value="AMTR_s00086p00057290"/>
</dbReference>
<dbReference type="PANTHER" id="PTHR36765">
    <property type="entry name" value="EXPRESSED PROTEIN"/>
    <property type="match status" value="1"/>
</dbReference>
<protein>
    <submittedName>
        <fullName evidence="2">Uncharacterized protein</fullName>
    </submittedName>
</protein>
<accession>W1NYU4</accession>
<dbReference type="OrthoDB" id="1919921at2759"/>
<evidence type="ECO:0000256" key="1">
    <source>
        <dbReference type="SAM" id="MobiDB-lite"/>
    </source>
</evidence>
<reference evidence="3" key="1">
    <citation type="journal article" date="2013" name="Science">
        <title>The Amborella genome and the evolution of flowering plants.</title>
        <authorList>
            <consortium name="Amborella Genome Project"/>
        </authorList>
    </citation>
    <scope>NUCLEOTIDE SEQUENCE [LARGE SCALE GENOMIC DNA]</scope>
</reference>
<evidence type="ECO:0000313" key="3">
    <source>
        <dbReference type="Proteomes" id="UP000017836"/>
    </source>
</evidence>
<sequence length="216" mass="24214">MGVSRSSSDEEDGDAEWRAGIESVANGFNPISANYSRNPPKSSDKLLPEFSLDEENKRDTGKSPGLKLYQVKAQNLLHDFLDKNLVMVRDPIPPREGNNVANEEDGVRLFSRAPCGITFETVDATPVKRKRPRILPTESINEKSKKFVRKLRSVVVDGEDIIAAAEVAHQRSLDRFVEREAATKAATKREEERVAALKSLRGERWLPSLAKEMQRS</sequence>
<keyword evidence="3" id="KW-1185">Reference proteome</keyword>
<dbReference type="EMBL" id="KI394485">
    <property type="protein sequence ID" value="ERN02767.1"/>
    <property type="molecule type" value="Genomic_DNA"/>
</dbReference>
<dbReference type="HOGENOM" id="CLU_103117_0_0_1"/>
<name>W1NYU4_AMBTC</name>